<evidence type="ECO:0000313" key="3">
    <source>
        <dbReference type="EMBL" id="KAF2024042.1"/>
    </source>
</evidence>
<dbReference type="Pfam" id="PF04082">
    <property type="entry name" value="Fungal_trans"/>
    <property type="match status" value="1"/>
</dbReference>
<dbReference type="EMBL" id="ML978312">
    <property type="protein sequence ID" value="KAF2024042.1"/>
    <property type="molecule type" value="Genomic_DNA"/>
</dbReference>
<proteinExistence type="predicted"/>
<dbReference type="AlphaFoldDB" id="A0A9P4GXZ9"/>
<dbReference type="GO" id="GO:0003677">
    <property type="term" value="F:DNA binding"/>
    <property type="evidence" value="ECO:0007669"/>
    <property type="project" value="InterPro"/>
</dbReference>
<reference evidence="3" key="1">
    <citation type="journal article" date="2020" name="Stud. Mycol.">
        <title>101 Dothideomycetes genomes: a test case for predicting lifestyles and emergence of pathogens.</title>
        <authorList>
            <person name="Haridas S."/>
            <person name="Albert R."/>
            <person name="Binder M."/>
            <person name="Bloem J."/>
            <person name="Labutti K."/>
            <person name="Salamov A."/>
            <person name="Andreopoulos B."/>
            <person name="Baker S."/>
            <person name="Barry K."/>
            <person name="Bills G."/>
            <person name="Bluhm B."/>
            <person name="Cannon C."/>
            <person name="Castanera R."/>
            <person name="Culley D."/>
            <person name="Daum C."/>
            <person name="Ezra D."/>
            <person name="Gonzalez J."/>
            <person name="Henrissat B."/>
            <person name="Kuo A."/>
            <person name="Liang C."/>
            <person name="Lipzen A."/>
            <person name="Lutzoni F."/>
            <person name="Magnuson J."/>
            <person name="Mondo S."/>
            <person name="Nolan M."/>
            <person name="Ohm R."/>
            <person name="Pangilinan J."/>
            <person name="Park H.-J."/>
            <person name="Ramirez L."/>
            <person name="Alfaro M."/>
            <person name="Sun H."/>
            <person name="Tritt A."/>
            <person name="Yoshinaga Y."/>
            <person name="Zwiers L.-H."/>
            <person name="Turgeon B."/>
            <person name="Goodwin S."/>
            <person name="Spatafora J."/>
            <person name="Crous P."/>
            <person name="Grigoriev I."/>
        </authorList>
    </citation>
    <scope>NUCLEOTIDE SEQUENCE</scope>
    <source>
        <strain evidence="3">CBS 110217</strain>
    </source>
</reference>
<evidence type="ECO:0000313" key="4">
    <source>
        <dbReference type="Proteomes" id="UP000799777"/>
    </source>
</evidence>
<gene>
    <name evidence="3" type="ORF">EK21DRAFT_79610</name>
</gene>
<protein>
    <recommendedName>
        <fullName evidence="2">Xylanolytic transcriptional activator regulatory domain-containing protein</fullName>
    </recommendedName>
</protein>
<dbReference type="GO" id="GO:0006351">
    <property type="term" value="P:DNA-templated transcription"/>
    <property type="evidence" value="ECO:0007669"/>
    <property type="project" value="InterPro"/>
</dbReference>
<evidence type="ECO:0000256" key="1">
    <source>
        <dbReference type="ARBA" id="ARBA00023242"/>
    </source>
</evidence>
<organism evidence="3 4">
    <name type="scientific">Setomelanomma holmii</name>
    <dbReference type="NCBI Taxonomy" id="210430"/>
    <lineage>
        <taxon>Eukaryota</taxon>
        <taxon>Fungi</taxon>
        <taxon>Dikarya</taxon>
        <taxon>Ascomycota</taxon>
        <taxon>Pezizomycotina</taxon>
        <taxon>Dothideomycetes</taxon>
        <taxon>Pleosporomycetidae</taxon>
        <taxon>Pleosporales</taxon>
        <taxon>Pleosporineae</taxon>
        <taxon>Phaeosphaeriaceae</taxon>
        <taxon>Setomelanomma</taxon>
    </lineage>
</organism>
<feature type="domain" description="Xylanolytic transcriptional activator regulatory" evidence="2">
    <location>
        <begin position="4"/>
        <end position="55"/>
    </location>
</feature>
<name>A0A9P4GXZ9_9PLEO</name>
<keyword evidence="1" id="KW-0539">Nucleus</keyword>
<dbReference type="OrthoDB" id="1405595at2759"/>
<comment type="caution">
    <text evidence="3">The sequence shown here is derived from an EMBL/GenBank/DDBJ whole genome shotgun (WGS) entry which is preliminary data.</text>
</comment>
<evidence type="ECO:0000259" key="2">
    <source>
        <dbReference type="Pfam" id="PF04082"/>
    </source>
</evidence>
<accession>A0A9P4GXZ9</accession>
<dbReference type="Proteomes" id="UP000799777">
    <property type="component" value="Unassembled WGS sequence"/>
</dbReference>
<sequence>REVLDAYFNHFHEILPLIHLPSFDPAKCPAILAAALSSIGVMFLREDSSSRDSWLFSANYLDLLSQWVADWHFLAPAVFIRSSRWVLAIDSSIIWPTGPVESSSYDNSLCILTNRRAAVDLSELPRTFPCMESLWQARTTSSWKALMSAMSESATDASPQVIVRGLLSGQPPPSDLPFWARRLPTQLVPRQLWDAKQAEKAYMAECFSRVAQLKTEFCLLRGLKVLADSVAVPKDVLELLNSNIITLIVYYSHLHTSGDLLDLLVYVLRSSVRSVSSSDKHAIKAAAQKLATSIQRNSQQSRRMALHAAQIVAVASKFLVLAPCEILRVFMGFTFLMAFARYSRHDANRSHVDEAIDLVRLDDVRPSLTRKESVEQWVQYRGPAMVGPIDNISDPKAFTEIKELALKTLGGLRRWGLAEKFIKIITVFEFD</sequence>
<dbReference type="InterPro" id="IPR007219">
    <property type="entry name" value="XnlR_reg_dom"/>
</dbReference>
<feature type="non-terminal residue" evidence="3">
    <location>
        <position position="1"/>
    </location>
</feature>
<dbReference type="GO" id="GO:0008270">
    <property type="term" value="F:zinc ion binding"/>
    <property type="evidence" value="ECO:0007669"/>
    <property type="project" value="InterPro"/>
</dbReference>
<keyword evidence="4" id="KW-1185">Reference proteome</keyword>